<name>A0ABQ4Z160_9ASTR</name>
<reference evidence="3" key="1">
    <citation type="journal article" date="2022" name="Int. J. Mol. Sci.">
        <title>Draft Genome of Tanacetum Coccineum: Genomic Comparison of Closely Related Tanacetum-Family Plants.</title>
        <authorList>
            <person name="Yamashiro T."/>
            <person name="Shiraishi A."/>
            <person name="Nakayama K."/>
            <person name="Satake H."/>
        </authorList>
    </citation>
    <scope>NUCLEOTIDE SEQUENCE</scope>
</reference>
<dbReference type="EMBL" id="BQNB010010926">
    <property type="protein sequence ID" value="GJS83790.1"/>
    <property type="molecule type" value="Genomic_DNA"/>
</dbReference>
<organism evidence="3 4">
    <name type="scientific">Tanacetum coccineum</name>
    <dbReference type="NCBI Taxonomy" id="301880"/>
    <lineage>
        <taxon>Eukaryota</taxon>
        <taxon>Viridiplantae</taxon>
        <taxon>Streptophyta</taxon>
        <taxon>Embryophyta</taxon>
        <taxon>Tracheophyta</taxon>
        <taxon>Spermatophyta</taxon>
        <taxon>Magnoliopsida</taxon>
        <taxon>eudicotyledons</taxon>
        <taxon>Gunneridae</taxon>
        <taxon>Pentapetalae</taxon>
        <taxon>asterids</taxon>
        <taxon>campanulids</taxon>
        <taxon>Asterales</taxon>
        <taxon>Asteraceae</taxon>
        <taxon>Asteroideae</taxon>
        <taxon>Anthemideae</taxon>
        <taxon>Anthemidinae</taxon>
        <taxon>Tanacetum</taxon>
    </lineage>
</organism>
<dbReference type="Gene3D" id="2.30.280.10">
    <property type="entry name" value="SRA-YDG"/>
    <property type="match status" value="1"/>
</dbReference>
<evidence type="ECO:0000256" key="1">
    <source>
        <dbReference type="ARBA" id="ARBA00023242"/>
    </source>
</evidence>
<dbReference type="Proteomes" id="UP001151760">
    <property type="component" value="Unassembled WGS sequence"/>
</dbReference>
<evidence type="ECO:0000313" key="3">
    <source>
        <dbReference type="EMBL" id="GJS83790.1"/>
    </source>
</evidence>
<keyword evidence="4" id="KW-1185">Reference proteome</keyword>
<dbReference type="InterPro" id="IPR015947">
    <property type="entry name" value="PUA-like_sf"/>
</dbReference>
<reference evidence="3" key="2">
    <citation type="submission" date="2022-01" db="EMBL/GenBank/DDBJ databases">
        <authorList>
            <person name="Yamashiro T."/>
            <person name="Shiraishi A."/>
            <person name="Satake H."/>
            <person name="Nakayama K."/>
        </authorList>
    </citation>
    <scope>NUCLEOTIDE SEQUENCE</scope>
</reference>
<evidence type="ECO:0000313" key="4">
    <source>
        <dbReference type="Proteomes" id="UP001151760"/>
    </source>
</evidence>
<dbReference type="InterPro" id="IPR003105">
    <property type="entry name" value="SRA_YDG"/>
</dbReference>
<proteinExistence type="predicted"/>
<dbReference type="SUPFAM" id="SSF88697">
    <property type="entry name" value="PUA domain-like"/>
    <property type="match status" value="1"/>
</dbReference>
<feature type="domain" description="YDG" evidence="2">
    <location>
        <begin position="484"/>
        <end position="532"/>
    </location>
</feature>
<accession>A0ABQ4Z160</accession>
<keyword evidence="1" id="KW-0539">Nucleus</keyword>
<dbReference type="Pfam" id="PF02182">
    <property type="entry name" value="SAD_SRA"/>
    <property type="match status" value="1"/>
</dbReference>
<dbReference type="InterPro" id="IPR036987">
    <property type="entry name" value="SRA-YDG_sf"/>
</dbReference>
<sequence>MAAGVVVGDTTAQVDLKLNKVESKPTGSNKGRIKGNSMDKILMLAVVDNVHEIGHVSSVDNIDNLHIHGSVLLIYCAYAFFTDVRILPRQLHLDCGCSHVGAQGAREVEVFQVSNDDTIVAQRWLEDKQPEEKTNTDCLSSTQQFWSVRGSLGRGYNHVYISSEQGHHHQRLKTPIDMLGFFGWLASKRQGMLEPVKFSFGGIVGIDLWRFDDDTIKGTGSMQVLQGDEFEVEPQDGHTFEVEPHGNVDHVVGSQEYTEDSNEAALIVAAVDKIYAHESLTFNNTVACEVISKWKARLKDDMDARSDVYVLSNGCRKCSDNNAKMRSRLPRSRIHNEKLVQTLLKGHSILSLEGSLLGDCDVEKNGKWSCIYAVGSQEYQMVCTTLDIASADVGMLDKFDHGLQTDVQVFVDFDYAMAAYITLTMAWKKKIWLKGLLVESGYELSLVAGIATGALVKGGSQSEAILPVRDNQVADNNNGNGNMMTMELCMVGMHGLAQAGIDYLTSSQSFNRESIATSVIVLGGYEDDEDAGPQDFPSDNATDADITKCLLQQMGTKWRMEHMLTSILKKGNVTENLGKVFSTLDIPSDMSVEPFRIQVGTLLADVTIAIQVGTLLTTLMNPSVLDEDEALPSPPLNDLAFFEPSLDVIGAI</sequence>
<protein>
    <submittedName>
        <fullName evidence="3">Zinc finger, CCHC-type containing protein</fullName>
    </submittedName>
</protein>
<evidence type="ECO:0000259" key="2">
    <source>
        <dbReference type="Pfam" id="PF02182"/>
    </source>
</evidence>
<gene>
    <name evidence="3" type="ORF">Tco_0750331</name>
</gene>
<comment type="caution">
    <text evidence="3">The sequence shown here is derived from an EMBL/GenBank/DDBJ whole genome shotgun (WGS) entry which is preliminary data.</text>
</comment>